<dbReference type="GO" id="GO:0016301">
    <property type="term" value="F:kinase activity"/>
    <property type="evidence" value="ECO:0007669"/>
    <property type="project" value="UniProtKB-KW"/>
</dbReference>
<dbReference type="SUPFAM" id="SSF53795">
    <property type="entry name" value="PEP carboxykinase-like"/>
    <property type="match status" value="1"/>
</dbReference>
<keyword evidence="2" id="KW-1185">Reference proteome</keyword>
<dbReference type="EMBL" id="BSPX01000007">
    <property type="protein sequence ID" value="GLT21392.1"/>
    <property type="molecule type" value="Genomic_DNA"/>
</dbReference>
<protein>
    <submittedName>
        <fullName evidence="1">HPr kinase</fullName>
    </submittedName>
</protein>
<evidence type="ECO:0000313" key="2">
    <source>
        <dbReference type="Proteomes" id="UP001157167"/>
    </source>
</evidence>
<keyword evidence="1" id="KW-0808">Transferase</keyword>
<dbReference type="NCBIfam" id="TIGR04352">
    <property type="entry name" value="HprK_rel_A"/>
    <property type="match status" value="1"/>
</dbReference>
<dbReference type="Proteomes" id="UP001157167">
    <property type="component" value="Unassembled WGS sequence"/>
</dbReference>
<dbReference type="InterPro" id="IPR027417">
    <property type="entry name" value="P-loop_NTPase"/>
</dbReference>
<proteinExistence type="predicted"/>
<comment type="caution">
    <text evidence="1">The sequence shown here is derived from an EMBL/GenBank/DDBJ whole genome shotgun (WGS) entry which is preliminary data.</text>
</comment>
<dbReference type="RefSeq" id="WP_284186840.1">
    <property type="nucleotide sequence ID" value="NZ_BSPX01000007.1"/>
</dbReference>
<keyword evidence="1" id="KW-0418">Kinase</keyword>
<gene>
    <name evidence="1" type="ORF">GCM10007933_08440</name>
</gene>
<evidence type="ECO:0000313" key="1">
    <source>
        <dbReference type="EMBL" id="GLT21392.1"/>
    </source>
</evidence>
<accession>A0ABQ6F821</accession>
<dbReference type="InterPro" id="IPR027600">
    <property type="entry name" value="HprK-rel_A"/>
</dbReference>
<name>A0ABQ6F821_9RHOO</name>
<sequence length="305" mass="33389">MRIRDLSPAEFRQRLTGDGIRLAAGPFNCRLQSGIPEIADELARLYAHHPLADASDFTDFHVAVQPGHGVRRWVRPQARFVVDAVEPFTPLPRAQALPMLEWGLNWCVTAYCHHILVIHAAAVARGNRAAILPAPPGSGKSTLCAALVNRGWRLLSDELTLIRLDTGQIMGLARPVNLKNASIDIIRAYAPDAFLTQPVRDTTKGTVALMAPTRASVEAVGEWADPAWMVLPRYRAGSEAVLTPMGSGAAFMQLADNAMNYHVLGPKGFDTVGRVIDNCRNYSFEYSRLDDAIAVFDRLAAEDAR</sequence>
<organism evidence="1 2">
    <name type="scientific">Zoogloea oryzae</name>
    <dbReference type="NCBI Taxonomy" id="310767"/>
    <lineage>
        <taxon>Bacteria</taxon>
        <taxon>Pseudomonadati</taxon>
        <taxon>Pseudomonadota</taxon>
        <taxon>Betaproteobacteria</taxon>
        <taxon>Rhodocyclales</taxon>
        <taxon>Zoogloeaceae</taxon>
        <taxon>Zoogloea</taxon>
    </lineage>
</organism>
<reference evidence="2" key="1">
    <citation type="journal article" date="2019" name="Int. J. Syst. Evol. Microbiol.">
        <title>The Global Catalogue of Microorganisms (GCM) 10K type strain sequencing project: providing services to taxonomists for standard genome sequencing and annotation.</title>
        <authorList>
            <consortium name="The Broad Institute Genomics Platform"/>
            <consortium name="The Broad Institute Genome Sequencing Center for Infectious Disease"/>
            <person name="Wu L."/>
            <person name="Ma J."/>
        </authorList>
    </citation>
    <scope>NUCLEOTIDE SEQUENCE [LARGE SCALE GENOMIC DNA]</scope>
    <source>
        <strain evidence="2">NBRC 102407</strain>
    </source>
</reference>
<dbReference type="Gene3D" id="3.40.50.300">
    <property type="entry name" value="P-loop containing nucleotide triphosphate hydrolases"/>
    <property type="match status" value="1"/>
</dbReference>